<dbReference type="GO" id="GO:0005829">
    <property type="term" value="C:cytosol"/>
    <property type="evidence" value="ECO:0007669"/>
    <property type="project" value="TreeGrafter"/>
</dbReference>
<dbReference type="EMBL" id="FO203512">
    <property type="protein sequence ID" value="CCK76184.1"/>
    <property type="molecule type" value="Genomic_DNA"/>
</dbReference>
<gene>
    <name evidence="1" type="ORF">OLEAN_C20080</name>
</gene>
<dbReference type="InterPro" id="IPR036412">
    <property type="entry name" value="HAD-like_sf"/>
</dbReference>
<dbReference type="GO" id="GO:0008967">
    <property type="term" value="F:phosphoglycolate phosphatase activity"/>
    <property type="evidence" value="ECO:0007669"/>
    <property type="project" value="TreeGrafter"/>
</dbReference>
<dbReference type="KEGG" id="oai:OLEAN_C20080"/>
<evidence type="ECO:0000313" key="2">
    <source>
        <dbReference type="Proteomes" id="UP000032749"/>
    </source>
</evidence>
<evidence type="ECO:0000313" key="1">
    <source>
        <dbReference type="EMBL" id="CCK76184.1"/>
    </source>
</evidence>
<organism evidence="1 2">
    <name type="scientific">Oleispira antarctica RB-8</name>
    <dbReference type="NCBI Taxonomy" id="698738"/>
    <lineage>
        <taxon>Bacteria</taxon>
        <taxon>Pseudomonadati</taxon>
        <taxon>Pseudomonadota</taxon>
        <taxon>Gammaproteobacteria</taxon>
        <taxon>Oceanospirillales</taxon>
        <taxon>Oceanospirillaceae</taxon>
        <taxon>Oleispira</taxon>
    </lineage>
</organism>
<dbReference type="Proteomes" id="UP000032749">
    <property type="component" value="Chromosome"/>
</dbReference>
<keyword evidence="2" id="KW-1185">Reference proteome</keyword>
<dbReference type="Pfam" id="PF13419">
    <property type="entry name" value="HAD_2"/>
    <property type="match status" value="1"/>
</dbReference>
<dbReference type="SUPFAM" id="SSF56784">
    <property type="entry name" value="HAD-like"/>
    <property type="match status" value="1"/>
</dbReference>
<dbReference type="PATRIC" id="fig|698738.3.peg.2077"/>
<reference evidence="1 2" key="1">
    <citation type="journal article" date="2013" name="Nat. Commun.">
        <title>Genome sequence and functional genomic analysis of the oil-degrading bacterium Oleispira antarctica.</title>
        <authorList>
            <person name="Kube M."/>
            <person name="Chernikova T.N."/>
            <person name="Al-Ramahi Y."/>
            <person name="Beloqui A."/>
            <person name="Lopez-Cortez N."/>
            <person name="Guazzaroni M.E."/>
            <person name="Heipieper H.J."/>
            <person name="Klages S."/>
            <person name="Kotsyurbenko O.R."/>
            <person name="Langer I."/>
            <person name="Nechitaylo T.Y."/>
            <person name="Lunsdorf H."/>
            <person name="Fernandez M."/>
            <person name="Juarez S."/>
            <person name="Ciordia S."/>
            <person name="Singer A."/>
            <person name="Kagan O."/>
            <person name="Egorova O."/>
            <person name="Petit P.A."/>
            <person name="Stogios P."/>
            <person name="Kim Y."/>
            <person name="Tchigvintsev A."/>
            <person name="Flick R."/>
            <person name="Denaro R."/>
            <person name="Genovese M."/>
            <person name="Albar J.P."/>
            <person name="Reva O.N."/>
            <person name="Martinez-Gomariz M."/>
            <person name="Tran H."/>
            <person name="Ferrer M."/>
            <person name="Savchenko A."/>
            <person name="Yakunin A.F."/>
            <person name="Yakimov M.M."/>
            <person name="Golyshina O.V."/>
            <person name="Reinhardt R."/>
            <person name="Golyshin P.N."/>
        </authorList>
    </citation>
    <scope>NUCLEOTIDE SEQUENCE [LARGE SCALE GENOMIC DNA]</scope>
</reference>
<name>R4YTX8_OLEAN</name>
<dbReference type="InterPro" id="IPR023214">
    <property type="entry name" value="HAD_sf"/>
</dbReference>
<dbReference type="Gene3D" id="3.40.50.1000">
    <property type="entry name" value="HAD superfamily/HAD-like"/>
    <property type="match status" value="1"/>
</dbReference>
<dbReference type="SFLD" id="SFLDS00003">
    <property type="entry name" value="Haloacid_Dehalogenase"/>
    <property type="match status" value="1"/>
</dbReference>
<sequence length="220" mass="24524">MRENKYKLIIFDWDGTLVDSTARIVDSMQIAAFSVGMPRLTDYAIQQIIGLGLPEALKVLWPEISVAQSQSMQANYVANFSQHSNVRVDLFPQAHHIFEHLQYLGYVLAVATGKTRRGLDEMLDGMEVRDIFDITRCADETASKPDPQMLNEILTELKLKPEHALMVGDTSFDLDMAKAISMDSVGMTHGAHESEVLLASGAKALCQDLNELLDWIKQNG</sequence>
<dbReference type="InterPro" id="IPR006439">
    <property type="entry name" value="HAD-SF_hydro_IA"/>
</dbReference>
<dbReference type="HOGENOM" id="CLU_045011_19_2_6"/>
<dbReference type="InterPro" id="IPR023198">
    <property type="entry name" value="PGP-like_dom2"/>
</dbReference>
<dbReference type="STRING" id="698738.OLEAN_C20080"/>
<dbReference type="Gene3D" id="1.10.150.240">
    <property type="entry name" value="Putative phosphatase, domain 2"/>
    <property type="match status" value="1"/>
</dbReference>
<dbReference type="SFLD" id="SFLDG01129">
    <property type="entry name" value="C1.5:_HAD__Beta-PGM__Phosphata"/>
    <property type="match status" value="1"/>
</dbReference>
<proteinExistence type="predicted"/>
<dbReference type="PANTHER" id="PTHR43434:SF24">
    <property type="entry name" value="HYDROLASE-RELATED"/>
    <property type="match status" value="1"/>
</dbReference>
<keyword evidence="1" id="KW-0378">Hydrolase</keyword>
<dbReference type="PANTHER" id="PTHR43434">
    <property type="entry name" value="PHOSPHOGLYCOLATE PHOSPHATASE"/>
    <property type="match status" value="1"/>
</dbReference>
<accession>R4YTX8</accession>
<dbReference type="AlphaFoldDB" id="R4YTX8"/>
<dbReference type="InterPro" id="IPR050155">
    <property type="entry name" value="HAD-like_hydrolase_sf"/>
</dbReference>
<dbReference type="InterPro" id="IPR041492">
    <property type="entry name" value="HAD_2"/>
</dbReference>
<dbReference type="GO" id="GO:0006281">
    <property type="term" value="P:DNA repair"/>
    <property type="evidence" value="ECO:0007669"/>
    <property type="project" value="TreeGrafter"/>
</dbReference>
<protein>
    <submittedName>
        <fullName evidence="1">HAD-superfamily hydrolase</fullName>
    </submittedName>
</protein>
<dbReference type="SFLD" id="SFLDG01135">
    <property type="entry name" value="C1.5.6:_HAD__Beta-PGM__Phospha"/>
    <property type="match status" value="1"/>
</dbReference>
<dbReference type="NCBIfam" id="TIGR01549">
    <property type="entry name" value="HAD-SF-IA-v1"/>
    <property type="match status" value="1"/>
</dbReference>